<evidence type="ECO:0000256" key="3">
    <source>
        <dbReference type="PROSITE-ProRule" id="PRU00023"/>
    </source>
</evidence>
<feature type="compositionally biased region" description="Basic residues" evidence="4">
    <location>
        <begin position="355"/>
        <end position="364"/>
    </location>
</feature>
<feature type="region of interest" description="Disordered" evidence="4">
    <location>
        <begin position="473"/>
        <end position="502"/>
    </location>
</feature>
<dbReference type="InterPro" id="IPR002110">
    <property type="entry name" value="Ankyrin_rpt"/>
</dbReference>
<dbReference type="CDD" id="cd18497">
    <property type="entry name" value="BACK_ABTB1_BPOZ"/>
    <property type="match status" value="1"/>
</dbReference>
<feature type="compositionally biased region" description="Basic and acidic residues" evidence="4">
    <location>
        <begin position="622"/>
        <end position="635"/>
    </location>
</feature>
<dbReference type="InterPro" id="IPR044515">
    <property type="entry name" value="ABTB1"/>
</dbReference>
<dbReference type="InterPro" id="IPR011333">
    <property type="entry name" value="SKP1/BTB/POZ_sf"/>
</dbReference>
<dbReference type="EMBL" id="LGRB01000010">
    <property type="protein sequence ID" value="OCT50624.1"/>
    <property type="molecule type" value="Genomic_DNA"/>
</dbReference>
<dbReference type="OrthoDB" id="684045at2759"/>
<dbReference type="Pfam" id="PF12796">
    <property type="entry name" value="Ank_2"/>
    <property type="match status" value="1"/>
</dbReference>
<organism evidence="6 7">
    <name type="scientific">Cladophialophora carrionii</name>
    <dbReference type="NCBI Taxonomy" id="86049"/>
    <lineage>
        <taxon>Eukaryota</taxon>
        <taxon>Fungi</taxon>
        <taxon>Dikarya</taxon>
        <taxon>Ascomycota</taxon>
        <taxon>Pezizomycotina</taxon>
        <taxon>Eurotiomycetes</taxon>
        <taxon>Chaetothyriomycetidae</taxon>
        <taxon>Chaetothyriales</taxon>
        <taxon>Herpotrichiellaceae</taxon>
        <taxon>Cladophialophora</taxon>
    </lineage>
</organism>
<dbReference type="Gene3D" id="3.30.710.10">
    <property type="entry name" value="Potassium Channel Kv1.1, Chain A"/>
    <property type="match status" value="2"/>
</dbReference>
<dbReference type="VEuPathDB" id="FungiDB:G647_05390"/>
<dbReference type="PROSITE" id="PS50297">
    <property type="entry name" value="ANK_REP_REGION"/>
    <property type="match status" value="1"/>
</dbReference>
<proteinExistence type="predicted"/>
<dbReference type="Pfam" id="PF00651">
    <property type="entry name" value="BTB"/>
    <property type="match status" value="2"/>
</dbReference>
<feature type="compositionally biased region" description="Low complexity" evidence="4">
    <location>
        <begin position="660"/>
        <end position="713"/>
    </location>
</feature>
<evidence type="ECO:0000313" key="7">
    <source>
        <dbReference type="Proteomes" id="UP000094526"/>
    </source>
</evidence>
<feature type="region of interest" description="Disordered" evidence="4">
    <location>
        <begin position="597"/>
        <end position="713"/>
    </location>
</feature>
<keyword evidence="7" id="KW-1185">Reference proteome</keyword>
<evidence type="ECO:0000313" key="6">
    <source>
        <dbReference type="EMBL" id="OCT50624.1"/>
    </source>
</evidence>
<feature type="domain" description="BTB" evidence="5">
    <location>
        <begin position="350"/>
        <end position="426"/>
    </location>
</feature>
<dbReference type="InterPro" id="IPR036770">
    <property type="entry name" value="Ankyrin_rpt-contain_sf"/>
</dbReference>
<dbReference type="SUPFAM" id="SSF54695">
    <property type="entry name" value="POZ domain"/>
    <property type="match status" value="2"/>
</dbReference>
<dbReference type="GO" id="GO:0000151">
    <property type="term" value="C:ubiquitin ligase complex"/>
    <property type="evidence" value="ECO:0007669"/>
    <property type="project" value="TreeGrafter"/>
</dbReference>
<dbReference type="SUPFAM" id="SSF48403">
    <property type="entry name" value="Ankyrin repeat"/>
    <property type="match status" value="1"/>
</dbReference>
<gene>
    <name evidence="6" type="ORF">CLCR_06683</name>
</gene>
<evidence type="ECO:0000259" key="5">
    <source>
        <dbReference type="PROSITE" id="PS50097"/>
    </source>
</evidence>
<feature type="repeat" description="ANK" evidence="3">
    <location>
        <begin position="71"/>
        <end position="96"/>
    </location>
</feature>
<accession>A0A1C1CQ30</accession>
<feature type="compositionally biased region" description="Acidic residues" evidence="4">
    <location>
        <begin position="316"/>
        <end position="325"/>
    </location>
</feature>
<keyword evidence="1" id="KW-0677">Repeat</keyword>
<sequence>MTANGLLRKDQLERNLFDERRLIEEGILKEDNPLDFSVNFQKLCDACRRGDLKVCQEMIQEGTNINAKDQYDYTPLILASLCGHYEVVQLLLESGALCERDTFQGERCLYNALNDRIRNLLLQYDYSKTTDPLQPLASHLVSLLTRDHPKTYDITVITASETFYLHKFILSARSPYFRSKLAQAPDTKVWKPAPTIPPQSFAIALKHLYLGEIPREPGGGPGTGFTDSEILAGVDRISKHLEIQNLSQLILDGNDRRLARQRRQDEVQRGRDQLERWFRDNVIKHAIEIETSRADDIKWDRNNGIFADILLRADEDEDEAEDEGDVPVPTNRDVQRQSSTNALGIPISHSDRSRSPSRTRKPRRSKIYPAHKAMLMRSEFFNTMFSSSFLEAQPTPHLQIVSIDCSPAVLEIILTFLYTEKADFGLDIAVDVLFAADMLFLEKVKAKAALVISSLGNGSAIAMPASTALSPEMVAQENVSQSQPPPPQPKDTPHDPSNSQPADDELDIYEILRAAWLTRVQRLEEFAARYIAYRLEAFIDTPEFAELVKESAERITRREETDSIELLDDIRYYLSERFRLRFEDSGLEDVMDEEAAMAEAVAQSQSQSQSQTQAQTEAQSESQERTKNGAEDAHAKPPQPLPRWGTDPKHPHEDEGVDMSASTSTATPTPTSTPSTALSSVLNPPSTSGAPSVPTAASAPSTDVDQDPNQNPDQQSIQALLASGAVRTLDGELAGDEFAAMAVDYQILLDKIDRLLEKLKLDA</sequence>
<dbReference type="STRING" id="86049.A0A1C1CQ30"/>
<dbReference type="AlphaFoldDB" id="A0A1C1CQ30"/>
<dbReference type="PROSITE" id="PS50088">
    <property type="entry name" value="ANK_REPEAT"/>
    <property type="match status" value="1"/>
</dbReference>
<feature type="compositionally biased region" description="Low complexity" evidence="4">
    <location>
        <begin position="597"/>
        <end position="621"/>
    </location>
</feature>
<dbReference type="eggNOG" id="KOG0511">
    <property type="taxonomic scope" value="Eukaryota"/>
</dbReference>
<feature type="domain" description="BTB" evidence="5">
    <location>
        <begin position="152"/>
        <end position="217"/>
    </location>
</feature>
<feature type="region of interest" description="Disordered" evidence="4">
    <location>
        <begin position="316"/>
        <end position="364"/>
    </location>
</feature>
<dbReference type="SMART" id="SM00248">
    <property type="entry name" value="ANK"/>
    <property type="match status" value="2"/>
</dbReference>
<protein>
    <submittedName>
        <fullName evidence="6">BTB/POZ domain containing protein</fullName>
    </submittedName>
</protein>
<dbReference type="FunFam" id="1.25.40.20:FF:000248">
    <property type="entry name" value="Ankyrin repeat and BTB/POZ domain protein"/>
    <property type="match status" value="1"/>
</dbReference>
<dbReference type="SMART" id="SM00225">
    <property type="entry name" value="BTB"/>
    <property type="match status" value="2"/>
</dbReference>
<reference evidence="7" key="1">
    <citation type="submission" date="2015-07" db="EMBL/GenBank/DDBJ databases">
        <authorList>
            <person name="Teixeira M.M."/>
            <person name="Souza R.C."/>
            <person name="Almeida L.G."/>
            <person name="Vicente V.A."/>
            <person name="de Hoog S."/>
            <person name="Bocca A.L."/>
            <person name="de Almeida S.R."/>
            <person name="Vasconcelos A.T."/>
            <person name="Felipe M.S."/>
        </authorList>
    </citation>
    <scope>NUCLEOTIDE SEQUENCE [LARGE SCALE GENOMIC DNA]</scope>
    <source>
        <strain evidence="7">KSF</strain>
    </source>
</reference>
<dbReference type="Gene3D" id="1.25.40.20">
    <property type="entry name" value="Ankyrin repeat-containing domain"/>
    <property type="match status" value="1"/>
</dbReference>
<dbReference type="PANTHER" id="PTHR46231:SF1">
    <property type="entry name" value="ANKYRIN REPEAT AND BTB_POZ DOMAIN-CONTAINING PROTEIN 1"/>
    <property type="match status" value="1"/>
</dbReference>
<dbReference type="Proteomes" id="UP000094526">
    <property type="component" value="Unassembled WGS sequence"/>
</dbReference>
<dbReference type="PROSITE" id="PS50097">
    <property type="entry name" value="BTB"/>
    <property type="match status" value="2"/>
</dbReference>
<evidence type="ECO:0000256" key="1">
    <source>
        <dbReference type="ARBA" id="ARBA00022737"/>
    </source>
</evidence>
<dbReference type="PANTHER" id="PTHR46231">
    <property type="entry name" value="ANKYRIN REPEAT AND BTB/POZ DOMAIN-CONTAINING PROTEIN 1"/>
    <property type="match status" value="1"/>
</dbReference>
<dbReference type="InterPro" id="IPR000210">
    <property type="entry name" value="BTB/POZ_dom"/>
</dbReference>
<dbReference type="GO" id="GO:0005737">
    <property type="term" value="C:cytoplasm"/>
    <property type="evidence" value="ECO:0007669"/>
    <property type="project" value="TreeGrafter"/>
</dbReference>
<dbReference type="VEuPathDB" id="FungiDB:CLCR_06683"/>
<evidence type="ECO:0000256" key="4">
    <source>
        <dbReference type="SAM" id="MobiDB-lite"/>
    </source>
</evidence>
<dbReference type="CDD" id="cd18186">
    <property type="entry name" value="BTB_POZ_ZBTB_KLHL-like"/>
    <property type="match status" value="1"/>
</dbReference>
<comment type="caution">
    <text evidence="6">The sequence shown here is derived from an EMBL/GenBank/DDBJ whole genome shotgun (WGS) entry which is preliminary data.</text>
</comment>
<name>A0A1C1CQ30_9EURO</name>
<keyword evidence="2 3" id="KW-0040">ANK repeat</keyword>
<evidence type="ECO:0000256" key="2">
    <source>
        <dbReference type="ARBA" id="ARBA00023043"/>
    </source>
</evidence>